<dbReference type="GO" id="GO:0004852">
    <property type="term" value="F:uroporphyrinogen-III synthase activity"/>
    <property type="evidence" value="ECO:0007669"/>
    <property type="project" value="UniProtKB-EC"/>
</dbReference>
<dbReference type="EMBL" id="CP000362">
    <property type="protein sequence ID" value="ABG30181.1"/>
    <property type="molecule type" value="Genomic_DNA"/>
</dbReference>
<dbReference type="InterPro" id="IPR003754">
    <property type="entry name" value="4pyrrol_synth_uPrphyn_synth"/>
</dbReference>
<gene>
    <name evidence="2" type="primary">hemD</name>
    <name evidence="2" type="ordered locus">RD1_0471</name>
</gene>
<name>Q16CW2_ROSDO</name>
<evidence type="ECO:0000259" key="1">
    <source>
        <dbReference type="Pfam" id="PF02602"/>
    </source>
</evidence>
<evidence type="ECO:0000313" key="3">
    <source>
        <dbReference type="Proteomes" id="UP000007029"/>
    </source>
</evidence>
<dbReference type="HOGENOM" id="CLU_011276_10_0_5"/>
<keyword evidence="3" id="KW-1185">Reference proteome</keyword>
<sequence length="234" mass="25184">MQKIPLILTRPKGSNAVFEADIAPKVRQHVDFIHSPLLEIVPIDGGYDSTGADHAIFTSANGVKYAPKGNGRRAFCVGEKTTQLARSHGWDAVFAGATVLALKDHVLINRPQGEIHHYSGVFVRGNVAEDLSVAGLRVTNIPLYEQRLLPFSAQALSVLERRAPVVVPLFSPRTAAHFAAIAPAHPQLYVVAMSTAVADSCNEMSPARLIIAREPTAKSMALCVENLVLNHSLG</sequence>
<dbReference type="Gene3D" id="3.40.50.10090">
    <property type="match status" value="2"/>
</dbReference>
<dbReference type="RefSeq" id="WP_011566803.1">
    <property type="nucleotide sequence ID" value="NC_008209.1"/>
</dbReference>
<organism evidence="2 3">
    <name type="scientific">Roseobacter denitrificans (strain ATCC 33942 / OCh 114)</name>
    <name type="common">Erythrobacter sp. (strain OCh 114)</name>
    <name type="synonym">Roseobacter denitrificans</name>
    <dbReference type="NCBI Taxonomy" id="375451"/>
    <lineage>
        <taxon>Bacteria</taxon>
        <taxon>Pseudomonadati</taxon>
        <taxon>Pseudomonadota</taxon>
        <taxon>Alphaproteobacteria</taxon>
        <taxon>Rhodobacterales</taxon>
        <taxon>Roseobacteraceae</taxon>
        <taxon>Roseobacter</taxon>
    </lineage>
</organism>
<dbReference type="SUPFAM" id="SSF69618">
    <property type="entry name" value="HemD-like"/>
    <property type="match status" value="1"/>
</dbReference>
<dbReference type="GO" id="GO:0033014">
    <property type="term" value="P:tetrapyrrole biosynthetic process"/>
    <property type="evidence" value="ECO:0007669"/>
    <property type="project" value="InterPro"/>
</dbReference>
<dbReference type="CDD" id="cd06578">
    <property type="entry name" value="HemD"/>
    <property type="match status" value="1"/>
</dbReference>
<dbReference type="Pfam" id="PF02602">
    <property type="entry name" value="HEM4"/>
    <property type="match status" value="1"/>
</dbReference>
<accession>Q16CW2</accession>
<keyword evidence="2" id="KW-0456">Lyase</keyword>
<reference evidence="2 3" key="1">
    <citation type="journal article" date="2007" name="J. Bacteriol.">
        <title>The complete genome sequence of Roseobacter denitrificans reveals a mixotrophic rather than photosynthetic metabolism.</title>
        <authorList>
            <person name="Swingley W.D."/>
            <person name="Sadekar S."/>
            <person name="Mastrian S.D."/>
            <person name="Matthies H.J."/>
            <person name="Hao J."/>
            <person name="Ramos H."/>
            <person name="Acharya C.R."/>
            <person name="Conrad A.L."/>
            <person name="Taylor H.L."/>
            <person name="Dejesa L.C."/>
            <person name="Shah M.K."/>
            <person name="O'huallachain M.E."/>
            <person name="Lince M.T."/>
            <person name="Blankenship R.E."/>
            <person name="Beatty J.T."/>
            <person name="Touchman J.W."/>
        </authorList>
    </citation>
    <scope>NUCLEOTIDE SEQUENCE [LARGE SCALE GENOMIC DNA]</scope>
    <source>
        <strain evidence="3">ATCC 33942 / OCh 114</strain>
    </source>
</reference>
<dbReference type="STRING" id="375451.RD1_0471"/>
<proteinExistence type="predicted"/>
<dbReference type="AlphaFoldDB" id="Q16CW2"/>
<dbReference type="InterPro" id="IPR036108">
    <property type="entry name" value="4pyrrol_syn_uPrphyn_synt_sf"/>
</dbReference>
<dbReference type="EC" id="4.2.1.75" evidence="2"/>
<evidence type="ECO:0000313" key="2">
    <source>
        <dbReference type="EMBL" id="ABG30181.1"/>
    </source>
</evidence>
<dbReference type="eggNOG" id="COG1587">
    <property type="taxonomic scope" value="Bacteria"/>
</dbReference>
<feature type="domain" description="Tetrapyrrole biosynthesis uroporphyrinogen III synthase" evidence="1">
    <location>
        <begin position="31"/>
        <end position="220"/>
    </location>
</feature>
<dbReference type="KEGG" id="rde:RD1_0471"/>
<dbReference type="Proteomes" id="UP000007029">
    <property type="component" value="Chromosome"/>
</dbReference>
<protein>
    <submittedName>
        <fullName evidence="2">Uroporphyrinogen-III synthase, putative</fullName>
        <ecNumber evidence="2">4.2.1.75</ecNumber>
    </submittedName>
</protein>